<dbReference type="PANTHER" id="PTHR43877:SF2">
    <property type="entry name" value="AMINOALKYLPHOSPHONATE N-ACETYLTRANSFERASE-RELATED"/>
    <property type="match status" value="1"/>
</dbReference>
<keyword evidence="5" id="KW-1185">Reference proteome</keyword>
<dbReference type="Proteomes" id="UP000248689">
    <property type="component" value="Unassembled WGS sequence"/>
</dbReference>
<dbReference type="AlphaFoldDB" id="A0A328BX34"/>
<dbReference type="InterPro" id="IPR050832">
    <property type="entry name" value="Bact_Acetyltransf"/>
</dbReference>
<dbReference type="PROSITE" id="PS51186">
    <property type="entry name" value="GNAT"/>
    <property type="match status" value="1"/>
</dbReference>
<dbReference type="InterPro" id="IPR016181">
    <property type="entry name" value="Acyl_CoA_acyltransferase"/>
</dbReference>
<comment type="caution">
    <text evidence="4">The sequence shown here is derived from an EMBL/GenBank/DDBJ whole genome shotgun (WGS) entry which is preliminary data.</text>
</comment>
<evidence type="ECO:0000256" key="2">
    <source>
        <dbReference type="ARBA" id="ARBA00023315"/>
    </source>
</evidence>
<feature type="domain" description="N-acetyltransferase" evidence="3">
    <location>
        <begin position="79"/>
        <end position="227"/>
    </location>
</feature>
<dbReference type="InterPro" id="IPR000182">
    <property type="entry name" value="GNAT_dom"/>
</dbReference>
<dbReference type="PANTHER" id="PTHR43877">
    <property type="entry name" value="AMINOALKYLPHOSPHONATE N-ACETYLTRANSFERASE-RELATED-RELATED"/>
    <property type="match status" value="1"/>
</dbReference>
<accession>A0A328BX34</accession>
<evidence type="ECO:0000313" key="5">
    <source>
        <dbReference type="Proteomes" id="UP000248689"/>
    </source>
</evidence>
<evidence type="ECO:0000256" key="1">
    <source>
        <dbReference type="ARBA" id="ARBA00022679"/>
    </source>
</evidence>
<dbReference type="OrthoDB" id="6057229at2"/>
<dbReference type="Pfam" id="PF00583">
    <property type="entry name" value="Acetyltransf_1"/>
    <property type="match status" value="1"/>
</dbReference>
<name>A0A328BX34_9PAST</name>
<proteinExistence type="predicted"/>
<evidence type="ECO:0000259" key="3">
    <source>
        <dbReference type="PROSITE" id="PS51186"/>
    </source>
</evidence>
<gene>
    <name evidence="4" type="ORF">C5N92_05255</name>
</gene>
<dbReference type="EMBL" id="PTPX01000011">
    <property type="protein sequence ID" value="RAL18888.1"/>
    <property type="molecule type" value="Genomic_DNA"/>
</dbReference>
<protein>
    <submittedName>
        <fullName evidence="4">dTDP-4-amino-4,6-dideoxy-D-galactose acyltransferase</fullName>
    </submittedName>
</protein>
<sequence length="227" mass="25985">MKMDMNIWLSHFFCRKIAELTPSCDQLDNLVLTDFDLVQAKLASTEVEKICLLQQQGFQFVEGEIRFVCDLANFSSDMTACRPARLDDLAKMEGFSHQFAHTRFRSPWFSAKENQRFYRQWFENAIKGEFDDICLVCETENGDIQGAISVRLSGKIAQVGLIAVAEQWQGQGIGKRLLSAAMRWAKSQQAETLEIATQSSNLKAIRLYQSIGATICGIYYWFYWQTT</sequence>
<organism evidence="4 5">
    <name type="scientific">Glaesserella australis</name>
    <dbReference type="NCBI Taxonomy" id="2094024"/>
    <lineage>
        <taxon>Bacteria</taxon>
        <taxon>Pseudomonadati</taxon>
        <taxon>Pseudomonadota</taxon>
        <taxon>Gammaproteobacteria</taxon>
        <taxon>Pasteurellales</taxon>
        <taxon>Pasteurellaceae</taxon>
        <taxon>Glaesserella</taxon>
    </lineage>
</organism>
<reference evidence="5" key="1">
    <citation type="submission" date="2018-02" db="EMBL/GenBank/DDBJ databases">
        <title>Glaesserella australis sp. nov., isolated from the lungs of pigs.</title>
        <authorList>
            <person name="Turni C."/>
            <person name="Christensen H."/>
        </authorList>
    </citation>
    <scope>NUCLEOTIDE SEQUENCE [LARGE SCALE GENOMIC DNA]</scope>
    <source>
        <strain evidence="5">HS4635</strain>
    </source>
</reference>
<keyword evidence="2 4" id="KW-0012">Acyltransferase</keyword>
<dbReference type="SUPFAM" id="SSF55729">
    <property type="entry name" value="Acyl-CoA N-acyltransferases (Nat)"/>
    <property type="match status" value="1"/>
</dbReference>
<dbReference type="Gene3D" id="3.40.630.30">
    <property type="match status" value="1"/>
</dbReference>
<dbReference type="CDD" id="cd04301">
    <property type="entry name" value="NAT_SF"/>
    <property type="match status" value="1"/>
</dbReference>
<dbReference type="NCBIfam" id="NF008212">
    <property type="entry name" value="PRK10975.1"/>
    <property type="match status" value="1"/>
</dbReference>
<evidence type="ECO:0000313" key="4">
    <source>
        <dbReference type="EMBL" id="RAL18888.1"/>
    </source>
</evidence>
<keyword evidence="1 4" id="KW-0808">Transferase</keyword>
<dbReference type="GO" id="GO:0016747">
    <property type="term" value="F:acyltransferase activity, transferring groups other than amino-acyl groups"/>
    <property type="evidence" value="ECO:0007669"/>
    <property type="project" value="InterPro"/>
</dbReference>